<dbReference type="CDD" id="cd20543">
    <property type="entry name" value="CYCLIN_AtCycD-like_rpt1"/>
    <property type="match status" value="1"/>
</dbReference>
<name>A0ABU6RHT1_9FABA</name>
<dbReference type="Pfam" id="PF00134">
    <property type="entry name" value="Cyclin_N"/>
    <property type="match status" value="1"/>
</dbReference>
<dbReference type="InterPro" id="IPR006671">
    <property type="entry name" value="Cyclin_N"/>
</dbReference>
<keyword evidence="11" id="KW-1185">Reference proteome</keyword>
<dbReference type="Proteomes" id="UP001341840">
    <property type="component" value="Unassembled WGS sequence"/>
</dbReference>
<comment type="caution">
    <text evidence="10">The sequence shown here is derived from an EMBL/GenBank/DDBJ whole genome shotgun (WGS) entry which is preliminary data.</text>
</comment>
<evidence type="ECO:0000256" key="5">
    <source>
        <dbReference type="ARBA" id="ARBA00032263"/>
    </source>
</evidence>
<dbReference type="EMBL" id="JASCZI010030546">
    <property type="protein sequence ID" value="MED6123510.1"/>
    <property type="molecule type" value="Genomic_DNA"/>
</dbReference>
<dbReference type="InterPro" id="IPR039361">
    <property type="entry name" value="Cyclin"/>
</dbReference>
<proteinExistence type="inferred from homology"/>
<comment type="subunit">
    <text evidence="1">Interacts with the CDC2 protein kinase to form a serine/threonine kinase holoenzyme complex also known as maturation promoting factor (MPF). The cyclin subunit imparts substrate specificity to the complex.</text>
</comment>
<protein>
    <recommendedName>
        <fullName evidence="5">B-like cyclin</fullName>
    </recommendedName>
</protein>
<sequence>MAHHHHHDQEHNNIDSSSLYCLEQHHFDDDDDEEHVFLEQDMFCDDSELKTLVSKQEEQVIDDDDDEELLERREAVEWILRVNENYSFSALTASLAVNYLHRFLFKMKMKKKQPWLTHLAAVACISLAAKLQETQVPLPIDLQVEDSKYVFEAKSIKKMEILVLSSLEWKMNPATPLSFIDFITRRLKLKGFLCFQFLHRCESLLLSLLPDSRLIGFVPSVLATATMMHVFNNVKPCLASEYQNQILAILGINKEKLEECYIVILEVVSETGYKYKESKKRNFGSSIIPSSPSGVIDVSFSSNDDDHTSNDSSELLLVSANNNDSVSSSPNKNNKKKKPRT</sequence>
<dbReference type="PANTHER" id="PTHR10177">
    <property type="entry name" value="CYCLINS"/>
    <property type="match status" value="1"/>
</dbReference>
<evidence type="ECO:0000256" key="7">
    <source>
        <dbReference type="SAM" id="MobiDB-lite"/>
    </source>
</evidence>
<keyword evidence="2" id="KW-0132">Cell division</keyword>
<reference evidence="10 11" key="1">
    <citation type="journal article" date="2023" name="Plants (Basel)">
        <title>Bridging the Gap: Combining Genomics and Transcriptomics Approaches to Understand Stylosanthes scabra, an Orphan Legume from the Brazilian Caatinga.</title>
        <authorList>
            <person name="Ferreira-Neto J.R.C."/>
            <person name="da Silva M.D."/>
            <person name="Binneck E."/>
            <person name="de Melo N.F."/>
            <person name="da Silva R.H."/>
            <person name="de Melo A.L.T.M."/>
            <person name="Pandolfi V."/>
            <person name="Bustamante F.O."/>
            <person name="Brasileiro-Vidal A.C."/>
            <person name="Benko-Iseppon A.M."/>
        </authorList>
    </citation>
    <scope>NUCLEOTIDE SEQUENCE [LARGE SCALE GENOMIC DNA]</scope>
    <source>
        <tissue evidence="10">Leaves</tissue>
    </source>
</reference>
<keyword evidence="4" id="KW-0131">Cell cycle</keyword>
<dbReference type="InterPro" id="IPR013763">
    <property type="entry name" value="Cyclin-like_dom"/>
</dbReference>
<dbReference type="SUPFAM" id="SSF47954">
    <property type="entry name" value="Cyclin-like"/>
    <property type="match status" value="2"/>
</dbReference>
<evidence type="ECO:0000259" key="8">
    <source>
        <dbReference type="SMART" id="SM00385"/>
    </source>
</evidence>
<feature type="region of interest" description="Disordered" evidence="7">
    <location>
        <begin position="299"/>
        <end position="341"/>
    </location>
</feature>
<evidence type="ECO:0000313" key="10">
    <source>
        <dbReference type="EMBL" id="MED6123510.1"/>
    </source>
</evidence>
<evidence type="ECO:0000256" key="4">
    <source>
        <dbReference type="ARBA" id="ARBA00023306"/>
    </source>
</evidence>
<dbReference type="CDD" id="cd20544">
    <property type="entry name" value="CYCLIN_AtCycD-like_rpt2"/>
    <property type="match status" value="1"/>
</dbReference>
<dbReference type="InterPro" id="IPR036915">
    <property type="entry name" value="Cyclin-like_sf"/>
</dbReference>
<dbReference type="Gene3D" id="1.10.472.10">
    <property type="entry name" value="Cyclin-like"/>
    <property type="match status" value="2"/>
</dbReference>
<feature type="compositionally biased region" description="Low complexity" evidence="7">
    <location>
        <begin position="319"/>
        <end position="332"/>
    </location>
</feature>
<feature type="domain" description="Cyclin C-terminal" evidence="9">
    <location>
        <begin position="174"/>
        <end position="291"/>
    </location>
</feature>
<organism evidence="10 11">
    <name type="scientific">Stylosanthes scabra</name>
    <dbReference type="NCBI Taxonomy" id="79078"/>
    <lineage>
        <taxon>Eukaryota</taxon>
        <taxon>Viridiplantae</taxon>
        <taxon>Streptophyta</taxon>
        <taxon>Embryophyta</taxon>
        <taxon>Tracheophyta</taxon>
        <taxon>Spermatophyta</taxon>
        <taxon>Magnoliopsida</taxon>
        <taxon>eudicotyledons</taxon>
        <taxon>Gunneridae</taxon>
        <taxon>Pentapetalae</taxon>
        <taxon>rosids</taxon>
        <taxon>fabids</taxon>
        <taxon>Fabales</taxon>
        <taxon>Fabaceae</taxon>
        <taxon>Papilionoideae</taxon>
        <taxon>50 kb inversion clade</taxon>
        <taxon>dalbergioids sensu lato</taxon>
        <taxon>Dalbergieae</taxon>
        <taxon>Pterocarpus clade</taxon>
        <taxon>Stylosanthes</taxon>
    </lineage>
</organism>
<evidence type="ECO:0000256" key="2">
    <source>
        <dbReference type="ARBA" id="ARBA00022618"/>
    </source>
</evidence>
<keyword evidence="3 6" id="KW-0195">Cyclin</keyword>
<dbReference type="Pfam" id="PF02984">
    <property type="entry name" value="Cyclin_C"/>
    <property type="match status" value="1"/>
</dbReference>
<dbReference type="SMART" id="SM01332">
    <property type="entry name" value="Cyclin_C"/>
    <property type="match status" value="1"/>
</dbReference>
<dbReference type="InterPro" id="IPR004367">
    <property type="entry name" value="Cyclin_C-dom"/>
</dbReference>
<evidence type="ECO:0000256" key="3">
    <source>
        <dbReference type="ARBA" id="ARBA00023127"/>
    </source>
</evidence>
<gene>
    <name evidence="10" type="ORF">PIB30_049857</name>
</gene>
<evidence type="ECO:0000256" key="6">
    <source>
        <dbReference type="RuleBase" id="RU000383"/>
    </source>
</evidence>
<evidence type="ECO:0000313" key="11">
    <source>
        <dbReference type="Proteomes" id="UP001341840"/>
    </source>
</evidence>
<evidence type="ECO:0000259" key="9">
    <source>
        <dbReference type="SMART" id="SM01332"/>
    </source>
</evidence>
<evidence type="ECO:0000256" key="1">
    <source>
        <dbReference type="ARBA" id="ARBA00011177"/>
    </source>
</evidence>
<dbReference type="SMART" id="SM00385">
    <property type="entry name" value="CYCLIN"/>
    <property type="match status" value="1"/>
</dbReference>
<accession>A0ABU6RHT1</accession>
<comment type="similarity">
    <text evidence="6">Belongs to the cyclin family.</text>
</comment>
<feature type="domain" description="Cyclin-like" evidence="8">
    <location>
        <begin position="77"/>
        <end position="165"/>
    </location>
</feature>